<evidence type="ECO:0000256" key="4">
    <source>
        <dbReference type="ARBA" id="ARBA00022989"/>
    </source>
</evidence>
<dbReference type="EMBL" id="KZ805336">
    <property type="protein sequence ID" value="PVI02997.1"/>
    <property type="molecule type" value="Genomic_DNA"/>
</dbReference>
<dbReference type="STRING" id="97972.A0A2V1DXT0"/>
<evidence type="ECO:0000313" key="9">
    <source>
        <dbReference type="Proteomes" id="UP000244855"/>
    </source>
</evidence>
<feature type="compositionally biased region" description="Basic and acidic residues" evidence="6">
    <location>
        <begin position="15"/>
        <end position="31"/>
    </location>
</feature>
<organism evidence="8 9">
    <name type="scientific">Periconia macrospinosa</name>
    <dbReference type="NCBI Taxonomy" id="97972"/>
    <lineage>
        <taxon>Eukaryota</taxon>
        <taxon>Fungi</taxon>
        <taxon>Dikarya</taxon>
        <taxon>Ascomycota</taxon>
        <taxon>Pezizomycotina</taxon>
        <taxon>Dothideomycetes</taxon>
        <taxon>Pleosporomycetidae</taxon>
        <taxon>Pleosporales</taxon>
        <taxon>Massarineae</taxon>
        <taxon>Periconiaceae</taxon>
        <taxon>Periconia</taxon>
    </lineage>
</organism>
<evidence type="ECO:0000256" key="5">
    <source>
        <dbReference type="ARBA" id="ARBA00023136"/>
    </source>
</evidence>
<keyword evidence="3 7" id="KW-0812">Transmembrane</keyword>
<gene>
    <name evidence="8" type="ORF">DM02DRAFT_558739</name>
</gene>
<evidence type="ECO:0000256" key="1">
    <source>
        <dbReference type="ARBA" id="ARBA00004141"/>
    </source>
</evidence>
<feature type="transmembrane region" description="Helical" evidence="7">
    <location>
        <begin position="290"/>
        <end position="312"/>
    </location>
</feature>
<dbReference type="PANTHER" id="PTHR45649:SF14">
    <property type="entry name" value="GABA PERMEASE"/>
    <property type="match status" value="1"/>
</dbReference>
<evidence type="ECO:0000256" key="2">
    <source>
        <dbReference type="ARBA" id="ARBA00022448"/>
    </source>
</evidence>
<evidence type="ECO:0000256" key="3">
    <source>
        <dbReference type="ARBA" id="ARBA00022692"/>
    </source>
</evidence>
<dbReference type="AlphaFoldDB" id="A0A2V1DXT0"/>
<comment type="subcellular location">
    <subcellularLocation>
        <location evidence="1">Membrane</location>
        <topology evidence="1">Multi-pass membrane protein</topology>
    </subcellularLocation>
</comment>
<dbReference type="GO" id="GO:0022857">
    <property type="term" value="F:transmembrane transporter activity"/>
    <property type="evidence" value="ECO:0007669"/>
    <property type="project" value="InterPro"/>
</dbReference>
<feature type="transmembrane region" description="Helical" evidence="7">
    <location>
        <begin position="57"/>
        <end position="78"/>
    </location>
</feature>
<feature type="transmembrane region" description="Helical" evidence="7">
    <location>
        <begin position="90"/>
        <end position="114"/>
    </location>
</feature>
<feature type="transmembrane region" description="Helical" evidence="7">
    <location>
        <begin position="418"/>
        <end position="442"/>
    </location>
</feature>
<dbReference type="Pfam" id="PF13520">
    <property type="entry name" value="AA_permease_2"/>
    <property type="match status" value="1"/>
</dbReference>
<keyword evidence="4 7" id="KW-1133">Transmembrane helix</keyword>
<keyword evidence="5 7" id="KW-0472">Membrane</keyword>
<sequence>MENTTISRSKTPESAPEKQIDISYHAKDRGNTEGSASQEELGRVDSHVTTRKNYDGLSMLALAVSLMATWEALCSTMGSGLNSGGPVALLYGFITSFIGNLLTSTSLAEGAAMYPSAGGQYQMVAELSPPSSRAIVSWYCGWITLCGWLAMTASAPYGAASLLMGLVKLNHPTFESQAWHVTVAYIGITLIALFINLYGNKIMPLLQDSIMAFHVLFFVIVFIVVLSVTPSRNSAQFVFAEFQNNTGWKSDAVAWFLGMLTSCYVMVGYDSATHLSEEIAQPAIAVPRAMVGSVVINGTMGFAMLLAVLFSMGDLGAALADRTGFPIISIFNFITRGNTAAASAMTSTVIISASLATVGLLTTTSRMMWAFARDGAPPFSKTLARLDPKSQVPIASILCSTGIIILLGILNIGSTTAFAAILSLTVVSLNLSYLMPIVLLLYRRIYTPNVFVPGPWSLKKFGVVINLVSIMYLALVSVFLLFPVSQPVTPRNMNYAIVVLGGVMVLISIYWILRARKTYKGPTLILQGVSA</sequence>
<feature type="transmembrane region" description="Helical" evidence="7">
    <location>
        <begin position="178"/>
        <end position="198"/>
    </location>
</feature>
<keyword evidence="2" id="KW-0813">Transport</keyword>
<feature type="transmembrane region" description="Helical" evidence="7">
    <location>
        <begin position="349"/>
        <end position="371"/>
    </location>
</feature>
<proteinExistence type="predicted"/>
<dbReference type="Proteomes" id="UP000244855">
    <property type="component" value="Unassembled WGS sequence"/>
</dbReference>
<feature type="transmembrane region" description="Helical" evidence="7">
    <location>
        <begin position="463"/>
        <end position="482"/>
    </location>
</feature>
<evidence type="ECO:0000313" key="8">
    <source>
        <dbReference type="EMBL" id="PVI02997.1"/>
    </source>
</evidence>
<dbReference type="OrthoDB" id="3257095at2759"/>
<dbReference type="Gene3D" id="1.20.1740.10">
    <property type="entry name" value="Amino acid/polyamine transporter I"/>
    <property type="match status" value="1"/>
</dbReference>
<feature type="transmembrane region" description="Helical" evidence="7">
    <location>
        <begin position="252"/>
        <end position="269"/>
    </location>
</feature>
<feature type="transmembrane region" description="Helical" evidence="7">
    <location>
        <begin position="494"/>
        <end position="513"/>
    </location>
</feature>
<feature type="transmembrane region" description="Helical" evidence="7">
    <location>
        <begin position="210"/>
        <end position="232"/>
    </location>
</feature>
<feature type="transmembrane region" description="Helical" evidence="7">
    <location>
        <begin position="392"/>
        <end position="412"/>
    </location>
</feature>
<evidence type="ECO:0000256" key="6">
    <source>
        <dbReference type="SAM" id="MobiDB-lite"/>
    </source>
</evidence>
<dbReference type="PIRSF" id="PIRSF006060">
    <property type="entry name" value="AA_transporter"/>
    <property type="match status" value="1"/>
</dbReference>
<dbReference type="PANTHER" id="PTHR45649">
    <property type="entry name" value="AMINO-ACID PERMEASE BAT1"/>
    <property type="match status" value="1"/>
</dbReference>
<reference evidence="8 9" key="1">
    <citation type="journal article" date="2018" name="Sci. Rep.">
        <title>Comparative genomics provides insights into the lifestyle and reveals functional heterogeneity of dark septate endophytic fungi.</title>
        <authorList>
            <person name="Knapp D.G."/>
            <person name="Nemeth J.B."/>
            <person name="Barry K."/>
            <person name="Hainaut M."/>
            <person name="Henrissat B."/>
            <person name="Johnson J."/>
            <person name="Kuo A."/>
            <person name="Lim J.H.P."/>
            <person name="Lipzen A."/>
            <person name="Nolan M."/>
            <person name="Ohm R.A."/>
            <person name="Tamas L."/>
            <person name="Grigoriev I.V."/>
            <person name="Spatafora J.W."/>
            <person name="Nagy L.G."/>
            <person name="Kovacs G.M."/>
        </authorList>
    </citation>
    <scope>NUCLEOTIDE SEQUENCE [LARGE SCALE GENOMIC DNA]</scope>
    <source>
        <strain evidence="8 9">DSE2036</strain>
    </source>
</reference>
<dbReference type="GO" id="GO:0016020">
    <property type="term" value="C:membrane"/>
    <property type="evidence" value="ECO:0007669"/>
    <property type="project" value="UniProtKB-SubCell"/>
</dbReference>
<dbReference type="InterPro" id="IPR002293">
    <property type="entry name" value="AA/rel_permease1"/>
</dbReference>
<evidence type="ECO:0000256" key="7">
    <source>
        <dbReference type="SAM" id="Phobius"/>
    </source>
</evidence>
<keyword evidence="9" id="KW-1185">Reference proteome</keyword>
<feature type="region of interest" description="Disordered" evidence="6">
    <location>
        <begin position="1"/>
        <end position="44"/>
    </location>
</feature>
<accession>A0A2V1DXT0</accession>
<protein>
    <submittedName>
        <fullName evidence="8">Amino acid transporter</fullName>
    </submittedName>
</protein>
<feature type="transmembrane region" description="Helical" evidence="7">
    <location>
        <begin position="135"/>
        <end position="158"/>
    </location>
</feature>
<name>A0A2V1DXT0_9PLEO</name>